<evidence type="ECO:0000313" key="3">
    <source>
        <dbReference type="Proteomes" id="UP000016932"/>
    </source>
</evidence>
<dbReference type="RefSeq" id="XP_007924415.1">
    <property type="nucleotide sequence ID" value="XM_007926224.1"/>
</dbReference>
<gene>
    <name evidence="2" type="ORF">MYCFIDRAFT_172842</name>
</gene>
<dbReference type="AlphaFoldDB" id="M3AGU7"/>
<dbReference type="Proteomes" id="UP000016932">
    <property type="component" value="Unassembled WGS sequence"/>
</dbReference>
<evidence type="ECO:0000256" key="1">
    <source>
        <dbReference type="SAM" id="MobiDB-lite"/>
    </source>
</evidence>
<evidence type="ECO:0000313" key="2">
    <source>
        <dbReference type="EMBL" id="EME83766.1"/>
    </source>
</evidence>
<accession>M3AGU7</accession>
<dbReference type="GeneID" id="19332873"/>
<feature type="compositionally biased region" description="Low complexity" evidence="1">
    <location>
        <begin position="147"/>
        <end position="157"/>
    </location>
</feature>
<feature type="compositionally biased region" description="Polar residues" evidence="1">
    <location>
        <begin position="211"/>
        <end position="222"/>
    </location>
</feature>
<keyword evidence="3" id="KW-1185">Reference proteome</keyword>
<dbReference type="HOGENOM" id="CLU_1245851_0_0_1"/>
<dbReference type="VEuPathDB" id="FungiDB:MYCFIDRAFT_172842"/>
<protein>
    <submittedName>
        <fullName evidence="2">Uncharacterized protein</fullName>
    </submittedName>
</protein>
<dbReference type="EMBL" id="KB446557">
    <property type="protein sequence ID" value="EME83766.1"/>
    <property type="molecule type" value="Genomic_DNA"/>
</dbReference>
<dbReference type="KEGG" id="pfj:MYCFIDRAFT_172842"/>
<proteinExistence type="predicted"/>
<sequence length="222" mass="25003">MAGSTLSDSPCKLFHVIDLFDYSAGTGVRSVLIVVHNMQLQNFIRFLAFVPASIPIVSHKNIVGYPFPSAGLPNLPDKCQQASTRQLSRNAWTSGNICWNYISRIIMSRKVSEGDQLTPHQQSTWQHAITKNILCHHLHCDTESWKRQSLPTSSSQPRSPPTTPQNIIPPQALQLGRRYDFDQPADQIRGARKATYFFDESSKQPPKPRYQKQSSSISSEPE</sequence>
<organism evidence="2 3">
    <name type="scientific">Pseudocercospora fijiensis (strain CIRAD86)</name>
    <name type="common">Black leaf streak disease fungus</name>
    <name type="synonym">Mycosphaerella fijiensis</name>
    <dbReference type="NCBI Taxonomy" id="383855"/>
    <lineage>
        <taxon>Eukaryota</taxon>
        <taxon>Fungi</taxon>
        <taxon>Dikarya</taxon>
        <taxon>Ascomycota</taxon>
        <taxon>Pezizomycotina</taxon>
        <taxon>Dothideomycetes</taxon>
        <taxon>Dothideomycetidae</taxon>
        <taxon>Mycosphaerellales</taxon>
        <taxon>Mycosphaerellaceae</taxon>
        <taxon>Pseudocercospora</taxon>
    </lineage>
</organism>
<reference evidence="2 3" key="1">
    <citation type="journal article" date="2012" name="PLoS Pathog.">
        <title>Diverse lifestyles and strategies of plant pathogenesis encoded in the genomes of eighteen Dothideomycetes fungi.</title>
        <authorList>
            <person name="Ohm R.A."/>
            <person name="Feau N."/>
            <person name="Henrissat B."/>
            <person name="Schoch C.L."/>
            <person name="Horwitz B.A."/>
            <person name="Barry K.W."/>
            <person name="Condon B.J."/>
            <person name="Copeland A.C."/>
            <person name="Dhillon B."/>
            <person name="Glaser F."/>
            <person name="Hesse C.N."/>
            <person name="Kosti I."/>
            <person name="LaButti K."/>
            <person name="Lindquist E.A."/>
            <person name="Lucas S."/>
            <person name="Salamov A.A."/>
            <person name="Bradshaw R.E."/>
            <person name="Ciuffetti L."/>
            <person name="Hamelin R.C."/>
            <person name="Kema G.H.J."/>
            <person name="Lawrence C."/>
            <person name="Scott J.A."/>
            <person name="Spatafora J.W."/>
            <person name="Turgeon B.G."/>
            <person name="de Wit P.J.G.M."/>
            <person name="Zhong S."/>
            <person name="Goodwin S.B."/>
            <person name="Grigoriev I.V."/>
        </authorList>
    </citation>
    <scope>NUCLEOTIDE SEQUENCE [LARGE SCALE GENOMIC DNA]</scope>
    <source>
        <strain evidence="2 3">CIRAD86</strain>
    </source>
</reference>
<name>M3AGU7_PSEFD</name>
<feature type="region of interest" description="Disordered" evidence="1">
    <location>
        <begin position="146"/>
        <end position="222"/>
    </location>
</feature>